<feature type="domain" description="GST N-terminal" evidence="1">
    <location>
        <begin position="3"/>
        <end position="80"/>
    </location>
</feature>
<dbReference type="PROSITE" id="PS50405">
    <property type="entry name" value="GST_CTER"/>
    <property type="match status" value="1"/>
</dbReference>
<dbReference type="GO" id="GO:0006749">
    <property type="term" value="P:glutathione metabolic process"/>
    <property type="evidence" value="ECO:0007669"/>
    <property type="project" value="TreeGrafter"/>
</dbReference>
<dbReference type="Gene3D" id="1.20.1050.10">
    <property type="match status" value="1"/>
</dbReference>
<dbReference type="PANTHER" id="PTHR11571:SF150">
    <property type="entry name" value="GLUTATHIONE S-TRANSFERASE"/>
    <property type="match status" value="1"/>
</dbReference>
<dbReference type="InterPro" id="IPR004045">
    <property type="entry name" value="Glutathione_S-Trfase_N"/>
</dbReference>
<name>F0W3L0_9STRA</name>
<dbReference type="SUPFAM" id="SSF52833">
    <property type="entry name" value="Thioredoxin-like"/>
    <property type="match status" value="1"/>
</dbReference>
<gene>
    <name evidence="3" type="primary">AlNc14C13G1572</name>
    <name evidence="4" type="synonym">AlNc14C20G2060</name>
    <name evidence="3" type="ORF">ALNC14_017960</name>
    <name evidence="4" type="ORF">ALNC14_024280</name>
</gene>
<reference evidence="3" key="2">
    <citation type="submission" date="2011-02" db="EMBL/GenBank/DDBJ databases">
        <authorList>
            <person name="MacLean D."/>
        </authorList>
    </citation>
    <scope>NUCLEOTIDE SEQUENCE</scope>
</reference>
<dbReference type="CDD" id="cd03039">
    <property type="entry name" value="GST_N_Sigma_like"/>
    <property type="match status" value="1"/>
</dbReference>
<dbReference type="PANTHER" id="PTHR11571">
    <property type="entry name" value="GLUTATHIONE S-TRANSFERASE"/>
    <property type="match status" value="1"/>
</dbReference>
<keyword evidence="3" id="KW-0808">Transferase</keyword>
<dbReference type="InterPro" id="IPR004046">
    <property type="entry name" value="GST_C"/>
</dbReference>
<evidence type="ECO:0000313" key="4">
    <source>
        <dbReference type="EMBL" id="CCA16285.1"/>
    </source>
</evidence>
<dbReference type="EMBL" id="FR824065">
    <property type="protein sequence ID" value="CCA16285.1"/>
    <property type="molecule type" value="Genomic_DNA"/>
</dbReference>
<accession>F0W3L0</accession>
<dbReference type="SFLD" id="SFLDG00363">
    <property type="entry name" value="AMPS_(cytGST):_Alpha-__Mu-__Pi"/>
    <property type="match status" value="1"/>
</dbReference>
<protein>
    <submittedName>
        <fullName evidence="3">Glutathione Stransferase putative</fullName>
    </submittedName>
</protein>
<proteinExistence type="predicted"/>
<evidence type="ECO:0000259" key="2">
    <source>
        <dbReference type="PROSITE" id="PS50405"/>
    </source>
</evidence>
<reference evidence="3" key="1">
    <citation type="journal article" date="2011" name="PLoS Biol.">
        <title>Gene gain and loss during evolution of obligate parasitism in the white rust pathogen of Arabidopsis thaliana.</title>
        <authorList>
            <person name="Kemen E."/>
            <person name="Gardiner A."/>
            <person name="Schultz-Larsen T."/>
            <person name="Kemen A.C."/>
            <person name="Balmuth A.L."/>
            <person name="Robert-Seilaniantz A."/>
            <person name="Bailey K."/>
            <person name="Holub E."/>
            <person name="Studholme D.J."/>
            <person name="Maclean D."/>
            <person name="Jones J.D."/>
        </authorList>
    </citation>
    <scope>NUCLEOTIDE SEQUENCE</scope>
</reference>
<dbReference type="HOGENOM" id="CLU_039475_1_2_1"/>
<dbReference type="SUPFAM" id="SSF47616">
    <property type="entry name" value="GST C-terminal domain-like"/>
    <property type="match status" value="1"/>
</dbReference>
<dbReference type="GO" id="GO:0004364">
    <property type="term" value="F:glutathione transferase activity"/>
    <property type="evidence" value="ECO:0007669"/>
    <property type="project" value="TreeGrafter"/>
</dbReference>
<dbReference type="Pfam" id="PF02798">
    <property type="entry name" value="GST_N"/>
    <property type="match status" value="1"/>
</dbReference>
<dbReference type="InterPro" id="IPR040079">
    <property type="entry name" value="Glutathione_S-Trfase"/>
</dbReference>
<evidence type="ECO:0000259" key="1">
    <source>
        <dbReference type="PROSITE" id="PS50404"/>
    </source>
</evidence>
<dbReference type="InterPro" id="IPR050213">
    <property type="entry name" value="GST_superfamily"/>
</dbReference>
<dbReference type="Pfam" id="PF14497">
    <property type="entry name" value="GST_C_3"/>
    <property type="match status" value="1"/>
</dbReference>
<dbReference type="InterPro" id="IPR036249">
    <property type="entry name" value="Thioredoxin-like_sf"/>
</dbReference>
<sequence>MSPPLKLVYFDAKGRGEFARLCFAYGKIPFEDKRVTKEEFGALKPKLPLGQVPVLYVGETPFPESGAIARYAAKLAGLYPDDPCEMVKVEATMGAFQELVTPVVQIVYFNLDESAKAAKTKEVLEVLVPKTFTWCESITGEKYLLGNKISIADVAIYDIVVNFLNQIPGFTASKYPKVEGITKHVKAEPTIAAYLSKSS</sequence>
<dbReference type="AlphaFoldDB" id="F0W3L0"/>
<dbReference type="PROSITE" id="PS50404">
    <property type="entry name" value="GST_NTER"/>
    <property type="match status" value="1"/>
</dbReference>
<dbReference type="SFLD" id="SFLDS00019">
    <property type="entry name" value="Glutathione_Transferase_(cytos"/>
    <property type="match status" value="1"/>
</dbReference>
<feature type="domain" description="GST C-terminal" evidence="2">
    <location>
        <begin position="82"/>
        <end position="199"/>
    </location>
</feature>
<dbReference type="SFLD" id="SFLDG01205">
    <property type="entry name" value="AMPS.1"/>
    <property type="match status" value="1"/>
</dbReference>
<evidence type="ECO:0000313" key="3">
    <source>
        <dbReference type="EMBL" id="CCA15653.1"/>
    </source>
</evidence>
<dbReference type="Gene3D" id="3.40.30.10">
    <property type="entry name" value="Glutaredoxin"/>
    <property type="match status" value="1"/>
</dbReference>
<dbReference type="InterPro" id="IPR036282">
    <property type="entry name" value="Glutathione-S-Trfase_C_sf"/>
</dbReference>
<dbReference type="EMBL" id="FR824058">
    <property type="protein sequence ID" value="CCA15653.1"/>
    <property type="molecule type" value="Genomic_DNA"/>
</dbReference>
<dbReference type="CDD" id="cd03192">
    <property type="entry name" value="GST_C_Sigma_like"/>
    <property type="match status" value="1"/>
</dbReference>
<dbReference type="InterPro" id="IPR010987">
    <property type="entry name" value="Glutathione-S-Trfase_C-like"/>
</dbReference>
<organism evidence="3">
    <name type="scientific">Albugo laibachii Nc14</name>
    <dbReference type="NCBI Taxonomy" id="890382"/>
    <lineage>
        <taxon>Eukaryota</taxon>
        <taxon>Sar</taxon>
        <taxon>Stramenopiles</taxon>
        <taxon>Oomycota</taxon>
        <taxon>Peronosporomycetes</taxon>
        <taxon>Albuginales</taxon>
        <taxon>Albuginaceae</taxon>
        <taxon>Albugo</taxon>
    </lineage>
</organism>